<keyword evidence="1" id="KW-0812">Transmembrane</keyword>
<reference evidence="2 3" key="1">
    <citation type="submission" date="2016-11" db="EMBL/GenBank/DDBJ databases">
        <authorList>
            <person name="Jaros S."/>
            <person name="Januszkiewicz K."/>
            <person name="Wedrychowicz H."/>
        </authorList>
    </citation>
    <scope>NUCLEOTIDE SEQUENCE [LARGE SCALE GENOMIC DNA]</scope>
    <source>
        <strain evidence="2 3">CGMCC 1.7049</strain>
    </source>
</reference>
<dbReference type="GO" id="GO:0009271">
    <property type="term" value="P:phage shock"/>
    <property type="evidence" value="ECO:0007669"/>
    <property type="project" value="InterPro"/>
</dbReference>
<dbReference type="AlphaFoldDB" id="A0A1M5KC06"/>
<gene>
    <name evidence="2" type="ORF">SAMN04488068_0472</name>
</gene>
<sequence>MEELVPLLAIVCLFVILPGMGMWFADRQRRWKAQQNLSSHEADADLLRLADRLERRVEALEKILDAEAPNWRSRHHG</sequence>
<protein>
    <submittedName>
        <fullName evidence="2">Phage shock protein B</fullName>
    </submittedName>
</protein>
<evidence type="ECO:0000256" key="1">
    <source>
        <dbReference type="SAM" id="Phobius"/>
    </source>
</evidence>
<dbReference type="InterPro" id="IPR009554">
    <property type="entry name" value="Phageshock_PspB"/>
</dbReference>
<organism evidence="2 3">
    <name type="scientific">Hydrocarboniphaga daqingensis</name>
    <dbReference type="NCBI Taxonomy" id="490188"/>
    <lineage>
        <taxon>Bacteria</taxon>
        <taxon>Pseudomonadati</taxon>
        <taxon>Pseudomonadota</taxon>
        <taxon>Gammaproteobacteria</taxon>
        <taxon>Nevskiales</taxon>
        <taxon>Nevskiaceae</taxon>
        <taxon>Hydrocarboniphaga</taxon>
    </lineage>
</organism>
<dbReference type="EMBL" id="FQWZ01000001">
    <property type="protein sequence ID" value="SHG50277.1"/>
    <property type="molecule type" value="Genomic_DNA"/>
</dbReference>
<keyword evidence="1" id="KW-1133">Transmembrane helix</keyword>
<evidence type="ECO:0000313" key="2">
    <source>
        <dbReference type="EMBL" id="SHG50277.1"/>
    </source>
</evidence>
<name>A0A1M5KC06_9GAMM</name>
<evidence type="ECO:0000313" key="3">
    <source>
        <dbReference type="Proteomes" id="UP000199758"/>
    </source>
</evidence>
<proteinExistence type="predicted"/>
<dbReference type="NCBIfam" id="TIGR02976">
    <property type="entry name" value="phageshock_pspB"/>
    <property type="match status" value="1"/>
</dbReference>
<dbReference type="Pfam" id="PF06667">
    <property type="entry name" value="PspB"/>
    <property type="match status" value="1"/>
</dbReference>
<accession>A0A1M5KC06</accession>
<dbReference type="STRING" id="490188.SAMN04488068_0472"/>
<dbReference type="RefSeq" id="WP_072893353.1">
    <property type="nucleotide sequence ID" value="NZ_FQWZ01000001.1"/>
</dbReference>
<keyword evidence="1" id="KW-0472">Membrane</keyword>
<dbReference type="Proteomes" id="UP000199758">
    <property type="component" value="Unassembled WGS sequence"/>
</dbReference>
<keyword evidence="3" id="KW-1185">Reference proteome</keyword>
<feature type="transmembrane region" description="Helical" evidence="1">
    <location>
        <begin position="6"/>
        <end position="25"/>
    </location>
</feature>
<dbReference type="GO" id="GO:0006355">
    <property type="term" value="P:regulation of DNA-templated transcription"/>
    <property type="evidence" value="ECO:0007669"/>
    <property type="project" value="InterPro"/>
</dbReference>